<keyword evidence="2" id="KW-1133">Transmembrane helix</keyword>
<proteinExistence type="predicted"/>
<protein>
    <submittedName>
        <fullName evidence="3">Uncharacterized protein</fullName>
    </submittedName>
</protein>
<gene>
    <name evidence="3" type="ORF">CITCOLO1_LOCUS19997</name>
</gene>
<dbReference type="PANTHER" id="PTHR35483">
    <property type="entry name" value="NUCLEUSENVELOPE PROTEIN"/>
    <property type="match status" value="1"/>
</dbReference>
<feature type="transmembrane region" description="Helical" evidence="2">
    <location>
        <begin position="157"/>
        <end position="175"/>
    </location>
</feature>
<evidence type="ECO:0000256" key="1">
    <source>
        <dbReference type="SAM" id="MobiDB-lite"/>
    </source>
</evidence>
<dbReference type="Proteomes" id="UP001642487">
    <property type="component" value="Chromosome 8"/>
</dbReference>
<feature type="region of interest" description="Disordered" evidence="1">
    <location>
        <begin position="119"/>
        <end position="148"/>
    </location>
</feature>
<sequence length="277" mass="31305">MSSMQITATQNSICSNKSICLVSKSIYPSFHPSQSQSALVNLSANASYFKRGLPVLKYKHRRVGLKHQHTPIVSLFGSKGKDSGDGGSPWKAFDKVVENFKKGRSVEDVLRQQIEKKEFYDGGDGGKRPPSGGGGDGSGDSSSGSEDDSLAGIMDETLQVVLATLGFIFLYIYIINGEELTRLAKDYIKYLLGGSKSVRLKRWMYQWGRFYQKLTEKKQYDEYWLEKAIINTPTWWDHPDNYRRTVMAYIESQHQKDNFASDDYGEIDESNSDDEEI</sequence>
<reference evidence="3 4" key="1">
    <citation type="submission" date="2024-03" db="EMBL/GenBank/DDBJ databases">
        <authorList>
            <person name="Gkanogiannis A."/>
            <person name="Becerra Lopez-Lavalle L."/>
        </authorList>
    </citation>
    <scope>NUCLEOTIDE SEQUENCE [LARGE SCALE GENOMIC DNA]</scope>
</reference>
<keyword evidence="2" id="KW-0812">Transmembrane</keyword>
<accession>A0ABP0Z7B2</accession>
<keyword evidence="2" id="KW-0472">Membrane</keyword>
<name>A0ABP0Z7B2_9ROSI</name>
<evidence type="ECO:0000313" key="4">
    <source>
        <dbReference type="Proteomes" id="UP001642487"/>
    </source>
</evidence>
<organism evidence="3 4">
    <name type="scientific">Citrullus colocynthis</name>
    <name type="common">colocynth</name>
    <dbReference type="NCBI Taxonomy" id="252529"/>
    <lineage>
        <taxon>Eukaryota</taxon>
        <taxon>Viridiplantae</taxon>
        <taxon>Streptophyta</taxon>
        <taxon>Embryophyta</taxon>
        <taxon>Tracheophyta</taxon>
        <taxon>Spermatophyta</taxon>
        <taxon>Magnoliopsida</taxon>
        <taxon>eudicotyledons</taxon>
        <taxon>Gunneridae</taxon>
        <taxon>Pentapetalae</taxon>
        <taxon>rosids</taxon>
        <taxon>fabids</taxon>
        <taxon>Cucurbitales</taxon>
        <taxon>Cucurbitaceae</taxon>
        <taxon>Benincaseae</taxon>
        <taxon>Citrullus</taxon>
    </lineage>
</organism>
<evidence type="ECO:0000256" key="2">
    <source>
        <dbReference type="SAM" id="Phobius"/>
    </source>
</evidence>
<dbReference type="EMBL" id="OZ021742">
    <property type="protein sequence ID" value="CAK9327611.1"/>
    <property type="molecule type" value="Genomic_DNA"/>
</dbReference>
<keyword evidence="4" id="KW-1185">Reference proteome</keyword>
<evidence type="ECO:0000313" key="3">
    <source>
        <dbReference type="EMBL" id="CAK9327611.1"/>
    </source>
</evidence>
<dbReference type="PANTHER" id="PTHR35483:SF1">
    <property type="entry name" value="GLYCINE-RICH PROTEIN-RELATED"/>
    <property type="match status" value="1"/>
</dbReference>